<dbReference type="InterPro" id="IPR057600">
    <property type="entry name" value="TORTIFOLIA1/SINE1-2_N"/>
</dbReference>
<comment type="caution">
    <text evidence="3">The sequence shown here is derived from an EMBL/GenBank/DDBJ whole genome shotgun (WGS) entry which is preliminary data.</text>
</comment>
<feature type="region of interest" description="Disordered" evidence="1">
    <location>
        <begin position="363"/>
        <end position="382"/>
    </location>
</feature>
<evidence type="ECO:0000259" key="2">
    <source>
        <dbReference type="Pfam" id="PF24714"/>
    </source>
</evidence>
<name>A0AAW2LH81_9LAMI</name>
<feature type="region of interest" description="Disordered" evidence="1">
    <location>
        <begin position="307"/>
        <end position="329"/>
    </location>
</feature>
<reference evidence="3" key="1">
    <citation type="submission" date="2020-06" db="EMBL/GenBank/DDBJ databases">
        <authorList>
            <person name="Li T."/>
            <person name="Hu X."/>
            <person name="Zhang T."/>
            <person name="Song X."/>
            <person name="Zhang H."/>
            <person name="Dai N."/>
            <person name="Sheng W."/>
            <person name="Hou X."/>
            <person name="Wei L."/>
        </authorList>
    </citation>
    <scope>NUCLEOTIDE SEQUENCE</scope>
    <source>
        <strain evidence="3">G01</strain>
        <tissue evidence="3">Leaf</tissue>
    </source>
</reference>
<protein>
    <submittedName>
        <fullName evidence="3">TORTIFOLIA1-like protein 3</fullName>
    </submittedName>
</protein>
<feature type="domain" description="TORTIFOLIA1/SINE1-2 N-terminal" evidence="2">
    <location>
        <begin position="36"/>
        <end position="88"/>
    </location>
</feature>
<reference evidence="3" key="2">
    <citation type="journal article" date="2024" name="Plant">
        <title>Genomic evolution and insights into agronomic trait innovations of Sesamum species.</title>
        <authorList>
            <person name="Miao H."/>
            <person name="Wang L."/>
            <person name="Qu L."/>
            <person name="Liu H."/>
            <person name="Sun Y."/>
            <person name="Le M."/>
            <person name="Wang Q."/>
            <person name="Wei S."/>
            <person name="Zheng Y."/>
            <person name="Lin W."/>
            <person name="Duan Y."/>
            <person name="Cao H."/>
            <person name="Xiong S."/>
            <person name="Wang X."/>
            <person name="Wei L."/>
            <person name="Li C."/>
            <person name="Ma Q."/>
            <person name="Ju M."/>
            <person name="Zhao R."/>
            <person name="Li G."/>
            <person name="Mu C."/>
            <person name="Tian Q."/>
            <person name="Mei H."/>
            <person name="Zhang T."/>
            <person name="Gao T."/>
            <person name="Zhang H."/>
        </authorList>
    </citation>
    <scope>NUCLEOTIDE SEQUENCE</scope>
    <source>
        <strain evidence="3">G01</strain>
    </source>
</reference>
<feature type="compositionally biased region" description="Polar residues" evidence="1">
    <location>
        <begin position="366"/>
        <end position="376"/>
    </location>
</feature>
<dbReference type="EMBL" id="JACGWK010000013">
    <property type="protein sequence ID" value="KAL0318361.1"/>
    <property type="molecule type" value="Genomic_DNA"/>
</dbReference>
<dbReference type="PANTHER" id="PTHR31355:SF8">
    <property type="entry name" value="TORTIFOLIA1-LIKE PROTEIN 3"/>
    <property type="match status" value="1"/>
</dbReference>
<dbReference type="InterPro" id="IPR033337">
    <property type="entry name" value="TORTIFOLIA1/SINE1-2"/>
</dbReference>
<dbReference type="GO" id="GO:0008017">
    <property type="term" value="F:microtubule binding"/>
    <property type="evidence" value="ECO:0007669"/>
    <property type="project" value="InterPro"/>
</dbReference>
<dbReference type="GO" id="GO:0005874">
    <property type="term" value="C:microtubule"/>
    <property type="evidence" value="ECO:0007669"/>
    <property type="project" value="InterPro"/>
</dbReference>
<dbReference type="PANTHER" id="PTHR31355">
    <property type="entry name" value="MICROTUBULE-ASSOCIATED PROTEIN TORTIFOLIA1"/>
    <property type="match status" value="1"/>
</dbReference>
<gene>
    <name evidence="3" type="ORF">Sangu_1992300</name>
</gene>
<evidence type="ECO:0000256" key="1">
    <source>
        <dbReference type="SAM" id="MobiDB-lite"/>
    </source>
</evidence>
<feature type="compositionally biased region" description="Polar residues" evidence="1">
    <location>
        <begin position="310"/>
        <end position="324"/>
    </location>
</feature>
<sequence>MARLREALVKDKLRDSGWVERKQTGEGVRSIGRRGKAAAEAFIKIASVERDGLSEHKASCLKTFEAKRFDKVKATRETMNQMIEAWKEIPDLPDETTFFALTVPSFFSLIILLPFALGTENASDGRYPPGPATSFAPQVKKSSPLETQASMTPFADGSPASIARRRSSLGGSENRTGPALFRKLDRKKPSNLKAENAAPTDSCGTVISEDICRNQRDCDDLSLIRKQLVQIENQQANLLNLLQRFIGSSQNGIHSLEARVHGLEVALDEISFDLATSTGRTSANDALCCKLPGTDFLSSKLWRKTEPRPYSTSRLPAASGTPSVAASIPRKNGHAEGFRLQNQKYEFHGGHGLIKNPLAEIPRGSQGASEVSSSGVVKNVAV</sequence>
<proteinExistence type="predicted"/>
<dbReference type="Pfam" id="PF24714">
    <property type="entry name" value="TOR1L1_N"/>
    <property type="match status" value="1"/>
</dbReference>
<dbReference type="AlphaFoldDB" id="A0AAW2LH81"/>
<feature type="compositionally biased region" description="Polar residues" evidence="1">
    <location>
        <begin position="140"/>
        <end position="151"/>
    </location>
</feature>
<accession>A0AAW2LH81</accession>
<feature type="region of interest" description="Disordered" evidence="1">
    <location>
        <begin position="124"/>
        <end position="185"/>
    </location>
</feature>
<evidence type="ECO:0000313" key="3">
    <source>
        <dbReference type="EMBL" id="KAL0318361.1"/>
    </source>
</evidence>
<organism evidence="3">
    <name type="scientific">Sesamum angustifolium</name>
    <dbReference type="NCBI Taxonomy" id="2727405"/>
    <lineage>
        <taxon>Eukaryota</taxon>
        <taxon>Viridiplantae</taxon>
        <taxon>Streptophyta</taxon>
        <taxon>Embryophyta</taxon>
        <taxon>Tracheophyta</taxon>
        <taxon>Spermatophyta</taxon>
        <taxon>Magnoliopsida</taxon>
        <taxon>eudicotyledons</taxon>
        <taxon>Gunneridae</taxon>
        <taxon>Pentapetalae</taxon>
        <taxon>asterids</taxon>
        <taxon>lamiids</taxon>
        <taxon>Lamiales</taxon>
        <taxon>Pedaliaceae</taxon>
        <taxon>Sesamum</taxon>
    </lineage>
</organism>